<dbReference type="Proteomes" id="UP000282002">
    <property type="component" value="Chromosome"/>
</dbReference>
<name>A0A3S8UAJ9_9RHOB</name>
<keyword evidence="3" id="KW-1185">Reference proteome</keyword>
<feature type="signal peptide" evidence="1">
    <location>
        <begin position="1"/>
        <end position="18"/>
    </location>
</feature>
<organism evidence="2 3">
    <name type="scientific">Tabrizicola piscis</name>
    <dbReference type="NCBI Taxonomy" id="2494374"/>
    <lineage>
        <taxon>Bacteria</taxon>
        <taxon>Pseudomonadati</taxon>
        <taxon>Pseudomonadota</taxon>
        <taxon>Alphaproteobacteria</taxon>
        <taxon>Rhodobacterales</taxon>
        <taxon>Paracoccaceae</taxon>
        <taxon>Tabrizicola</taxon>
    </lineage>
</organism>
<evidence type="ECO:0000313" key="2">
    <source>
        <dbReference type="EMBL" id="AZL60598.1"/>
    </source>
</evidence>
<dbReference type="KEGG" id="taw:EI545_18275"/>
<keyword evidence="1" id="KW-0732">Signal</keyword>
<evidence type="ECO:0000313" key="3">
    <source>
        <dbReference type="Proteomes" id="UP000282002"/>
    </source>
</evidence>
<dbReference type="EMBL" id="CP034328">
    <property type="protein sequence ID" value="AZL60598.1"/>
    <property type="molecule type" value="Genomic_DNA"/>
</dbReference>
<feature type="chain" id="PRO_5019412795" evidence="1">
    <location>
        <begin position="19"/>
        <end position="127"/>
    </location>
</feature>
<sequence>MRASVLVLASALPLHAQAVDPLPNFDLDASITCLAYAVNEIERTPENATSRAEWMVFFSRLIAAKSGPQDHAAFEARFAEELEALRNPMFDVNQPATPEEADEILTGTGKMCWFQALAAEGGPYEDQ</sequence>
<gene>
    <name evidence="2" type="ORF">EI545_18275</name>
</gene>
<dbReference type="OrthoDB" id="9848076at2"/>
<proteinExistence type="predicted"/>
<reference evidence="2 3" key="1">
    <citation type="submission" date="2018-12" db="EMBL/GenBank/DDBJ databases">
        <title>Complete genome sequencing of Tabrizicola sp. K13M18.</title>
        <authorList>
            <person name="Bae J.-W."/>
        </authorList>
    </citation>
    <scope>NUCLEOTIDE SEQUENCE [LARGE SCALE GENOMIC DNA]</scope>
    <source>
        <strain evidence="2 3">K13M18</strain>
    </source>
</reference>
<dbReference type="AlphaFoldDB" id="A0A3S8UAJ9"/>
<evidence type="ECO:0000256" key="1">
    <source>
        <dbReference type="SAM" id="SignalP"/>
    </source>
</evidence>
<accession>A0A3S8UAJ9</accession>
<protein>
    <submittedName>
        <fullName evidence="2">Uncharacterized protein</fullName>
    </submittedName>
</protein>
<dbReference type="RefSeq" id="WP_125326790.1">
    <property type="nucleotide sequence ID" value="NZ_CP034328.1"/>
</dbReference>